<keyword evidence="6" id="KW-0472">Membrane</keyword>
<sequence length="291" mass="34082">MFKNVYASRPNTIESLEQILSFADQSQPDLYKTKPTLIAMMKQAGYKTFWISNQQTLTARNTILTTFAKQTDKQIWLNNARSQNSYSFDEKVLDPFSETLKDTAEKKLIIVHLIGSHMSYKYRYPKSFDYFKDSKNLYAGLSEDKIQKINEYDNAIRYNDSIVYDLIQRLKSTNQHSMLTFFSDHGDDVYDSNNHEFQGRNEYSPTLPMYAVPFITWSSKDWFTNDLLRNPEILDRQYSNADFIYTWSQLMGITYKGFDHAKSIVSSKFKDYPIIVGNPYDAKSLKKLEIN</sequence>
<dbReference type="GO" id="GO:0016776">
    <property type="term" value="F:phosphotransferase activity, phosphate group as acceptor"/>
    <property type="evidence" value="ECO:0007669"/>
    <property type="project" value="TreeGrafter"/>
</dbReference>
<dbReference type="GO" id="GO:0005886">
    <property type="term" value="C:plasma membrane"/>
    <property type="evidence" value="ECO:0007669"/>
    <property type="project" value="UniProtKB-SubCell"/>
</dbReference>
<feature type="domain" description="Sulfatase N-terminal" evidence="7">
    <location>
        <begin position="1"/>
        <end position="253"/>
    </location>
</feature>
<evidence type="ECO:0000313" key="8">
    <source>
        <dbReference type="EMBL" id="HBA09836.1"/>
    </source>
</evidence>
<accession>A0A351RCR5</accession>
<evidence type="ECO:0000259" key="7">
    <source>
        <dbReference type="Pfam" id="PF00884"/>
    </source>
</evidence>
<protein>
    <recommendedName>
        <fullName evidence="7">Sulfatase N-terminal domain-containing protein</fullName>
    </recommendedName>
</protein>
<dbReference type="GO" id="GO:0009244">
    <property type="term" value="P:lipopolysaccharide core region biosynthetic process"/>
    <property type="evidence" value="ECO:0007669"/>
    <property type="project" value="TreeGrafter"/>
</dbReference>
<evidence type="ECO:0000256" key="1">
    <source>
        <dbReference type="ARBA" id="ARBA00004651"/>
    </source>
</evidence>
<dbReference type="InterPro" id="IPR040423">
    <property type="entry name" value="PEA_transferase"/>
</dbReference>
<keyword evidence="4" id="KW-0812">Transmembrane</keyword>
<dbReference type="CDD" id="cd16017">
    <property type="entry name" value="LptA"/>
    <property type="match status" value="1"/>
</dbReference>
<dbReference type="PANTHER" id="PTHR30443">
    <property type="entry name" value="INNER MEMBRANE PROTEIN"/>
    <property type="match status" value="1"/>
</dbReference>
<dbReference type="AlphaFoldDB" id="A0A351RCR5"/>
<dbReference type="InterPro" id="IPR000917">
    <property type="entry name" value="Sulfatase_N"/>
</dbReference>
<dbReference type="STRING" id="1132855.GCA_000384255_02645"/>
<comment type="subcellular location">
    <subcellularLocation>
        <location evidence="1">Cell membrane</location>
        <topology evidence="1">Multi-pass membrane protein</topology>
    </subcellularLocation>
</comment>
<reference evidence="8 9" key="1">
    <citation type="journal article" date="2018" name="Nat. Biotechnol.">
        <title>A standardized bacterial taxonomy based on genome phylogeny substantially revises the tree of life.</title>
        <authorList>
            <person name="Parks D.H."/>
            <person name="Chuvochina M."/>
            <person name="Waite D.W."/>
            <person name="Rinke C."/>
            <person name="Skarshewski A."/>
            <person name="Chaumeil P.A."/>
            <person name="Hugenholtz P."/>
        </authorList>
    </citation>
    <scope>NUCLEOTIDE SEQUENCE [LARGE SCALE GENOMIC DNA]</scope>
    <source>
        <strain evidence="8">UBA9958</strain>
    </source>
</reference>
<name>A0A351RCR5_9PROT</name>
<evidence type="ECO:0000256" key="2">
    <source>
        <dbReference type="ARBA" id="ARBA00022475"/>
    </source>
</evidence>
<keyword evidence="5" id="KW-1133">Transmembrane helix</keyword>
<evidence type="ECO:0000256" key="3">
    <source>
        <dbReference type="ARBA" id="ARBA00022679"/>
    </source>
</evidence>
<comment type="caution">
    <text evidence="8">The sequence shown here is derived from an EMBL/GenBank/DDBJ whole genome shotgun (WGS) entry which is preliminary data.</text>
</comment>
<keyword evidence="3" id="KW-0808">Transferase</keyword>
<dbReference type="PANTHER" id="PTHR30443:SF2">
    <property type="entry name" value="PHOSPHOETHANOLAMINE TRANSFERASE EPTC"/>
    <property type="match status" value="1"/>
</dbReference>
<dbReference type="Pfam" id="PF00884">
    <property type="entry name" value="Sulfatase"/>
    <property type="match status" value="1"/>
</dbReference>
<evidence type="ECO:0000256" key="4">
    <source>
        <dbReference type="ARBA" id="ARBA00022692"/>
    </source>
</evidence>
<evidence type="ECO:0000313" key="9">
    <source>
        <dbReference type="Proteomes" id="UP000264313"/>
    </source>
</evidence>
<dbReference type="SUPFAM" id="SSF53649">
    <property type="entry name" value="Alkaline phosphatase-like"/>
    <property type="match status" value="1"/>
</dbReference>
<evidence type="ECO:0000256" key="6">
    <source>
        <dbReference type="ARBA" id="ARBA00023136"/>
    </source>
</evidence>
<dbReference type="InterPro" id="IPR017850">
    <property type="entry name" value="Alkaline_phosphatase_core_sf"/>
</dbReference>
<dbReference type="Proteomes" id="UP000264313">
    <property type="component" value="Unassembled WGS sequence"/>
</dbReference>
<evidence type="ECO:0000256" key="5">
    <source>
        <dbReference type="ARBA" id="ARBA00022989"/>
    </source>
</evidence>
<dbReference type="InterPro" id="IPR058130">
    <property type="entry name" value="PEA_transf_C"/>
</dbReference>
<keyword evidence="2" id="KW-1003">Cell membrane</keyword>
<proteinExistence type="predicted"/>
<organism evidence="8 9">
    <name type="scientific">Methylotenera mobilis</name>
    <dbReference type="NCBI Taxonomy" id="359408"/>
    <lineage>
        <taxon>Bacteria</taxon>
        <taxon>Pseudomonadati</taxon>
        <taxon>Pseudomonadota</taxon>
        <taxon>Betaproteobacteria</taxon>
        <taxon>Nitrosomonadales</taxon>
        <taxon>Methylophilaceae</taxon>
        <taxon>Methylotenera</taxon>
    </lineage>
</organism>
<dbReference type="Gene3D" id="3.40.720.10">
    <property type="entry name" value="Alkaline Phosphatase, subunit A"/>
    <property type="match status" value="1"/>
</dbReference>
<gene>
    <name evidence="8" type="ORF">DCW48_10045</name>
</gene>
<dbReference type="EMBL" id="DNAA01000233">
    <property type="protein sequence ID" value="HBA09836.1"/>
    <property type="molecule type" value="Genomic_DNA"/>
</dbReference>